<protein>
    <recommendedName>
        <fullName evidence="2">Peptidase M16 N-terminal domain-containing protein</fullName>
    </recommendedName>
</protein>
<dbReference type="GO" id="GO:0046872">
    <property type="term" value="F:metal ion binding"/>
    <property type="evidence" value="ECO:0007669"/>
    <property type="project" value="InterPro"/>
</dbReference>
<dbReference type="InterPro" id="IPR050361">
    <property type="entry name" value="MPP/UQCRC_Complex"/>
</dbReference>
<dbReference type="PANTHER" id="PTHR11851:SF49">
    <property type="entry name" value="MITOCHONDRIAL-PROCESSING PEPTIDASE SUBUNIT ALPHA"/>
    <property type="match status" value="1"/>
</dbReference>
<dbReference type="PANTHER" id="PTHR11851">
    <property type="entry name" value="METALLOPROTEASE"/>
    <property type="match status" value="1"/>
</dbReference>
<evidence type="ECO:0000313" key="3">
    <source>
        <dbReference type="EMBL" id="GAH65822.1"/>
    </source>
</evidence>
<comment type="caution">
    <text evidence="3">The sequence shown here is derived from an EMBL/GenBank/DDBJ whole genome shotgun (WGS) entry which is preliminary data.</text>
</comment>
<dbReference type="SUPFAM" id="SSF63411">
    <property type="entry name" value="LuxS/MPP-like metallohydrolase"/>
    <property type="match status" value="1"/>
</dbReference>
<comment type="similarity">
    <text evidence="1">Belongs to the peptidase M16 family.</text>
</comment>
<accession>X1H8U6</accession>
<evidence type="ECO:0000259" key="2">
    <source>
        <dbReference type="Pfam" id="PF00675"/>
    </source>
</evidence>
<dbReference type="Pfam" id="PF00675">
    <property type="entry name" value="Peptidase_M16"/>
    <property type="match status" value="1"/>
</dbReference>
<feature type="non-terminal residue" evidence="3">
    <location>
        <position position="191"/>
    </location>
</feature>
<reference evidence="3" key="1">
    <citation type="journal article" date="2014" name="Front. Microbiol.">
        <title>High frequency of phylogenetically diverse reductive dehalogenase-homologous genes in deep subseafloor sedimentary metagenomes.</title>
        <authorList>
            <person name="Kawai M."/>
            <person name="Futagami T."/>
            <person name="Toyoda A."/>
            <person name="Takaki Y."/>
            <person name="Nishi S."/>
            <person name="Hori S."/>
            <person name="Arai W."/>
            <person name="Tsubouchi T."/>
            <person name="Morono Y."/>
            <person name="Uchiyama I."/>
            <person name="Ito T."/>
            <person name="Fujiyama A."/>
            <person name="Inagaki F."/>
            <person name="Takami H."/>
        </authorList>
    </citation>
    <scope>NUCLEOTIDE SEQUENCE</scope>
    <source>
        <strain evidence="3">Expedition CK06-06</strain>
    </source>
</reference>
<dbReference type="InterPro" id="IPR011249">
    <property type="entry name" value="Metalloenz_LuxS/M16"/>
</dbReference>
<evidence type="ECO:0000256" key="1">
    <source>
        <dbReference type="ARBA" id="ARBA00007261"/>
    </source>
</evidence>
<dbReference type="InterPro" id="IPR011765">
    <property type="entry name" value="Pept_M16_N"/>
</dbReference>
<feature type="domain" description="Peptidase M16 N-terminal" evidence="2">
    <location>
        <begin position="36"/>
        <end position="169"/>
    </location>
</feature>
<gene>
    <name evidence="3" type="ORF">S03H2_44784</name>
</gene>
<dbReference type="Gene3D" id="3.30.830.10">
    <property type="entry name" value="Metalloenzyme, LuxS/M16 peptidase-like"/>
    <property type="match status" value="1"/>
</dbReference>
<dbReference type="AlphaFoldDB" id="X1H8U6"/>
<organism evidence="3">
    <name type="scientific">marine sediment metagenome</name>
    <dbReference type="NCBI Taxonomy" id="412755"/>
    <lineage>
        <taxon>unclassified sequences</taxon>
        <taxon>metagenomes</taxon>
        <taxon>ecological metagenomes</taxon>
    </lineage>
</organism>
<dbReference type="EMBL" id="BARU01028025">
    <property type="protein sequence ID" value="GAH65822.1"/>
    <property type="molecule type" value="Genomic_DNA"/>
</dbReference>
<proteinExistence type="inferred from homology"/>
<sequence length="191" mass="22385">MFITPSSSQHENQKYFELDNGLKIFLYEKHTLPLINLVFAVNLGTKDESDETSGLVHILEHYILFRGTEFRSGPEISQDIRRHGAYFNAHTSLDLATFEISLPSEHADFALRNQKEILFNLKLFQEELDEEKKVILEELSQIQDDPLKYATSLVYQNLFKNHPYQKPVQGKKEIIEALTVDQIEKFYRKFF</sequence>
<name>X1H8U6_9ZZZZ</name>